<evidence type="ECO:0000313" key="5">
    <source>
        <dbReference type="Proteomes" id="UP001209878"/>
    </source>
</evidence>
<comment type="similarity">
    <text evidence="1">Belongs to the unc-5 family.</text>
</comment>
<dbReference type="Gene3D" id="1.10.533.10">
    <property type="entry name" value="Death Domain, Fas"/>
    <property type="match status" value="1"/>
</dbReference>
<evidence type="ECO:0000256" key="1">
    <source>
        <dbReference type="RuleBase" id="RU367033"/>
    </source>
</evidence>
<accession>A0AAD9L2A1</accession>
<dbReference type="InterPro" id="IPR000906">
    <property type="entry name" value="ZU5_dom"/>
</dbReference>
<dbReference type="SUPFAM" id="SSF47986">
    <property type="entry name" value="DEATH domain"/>
    <property type="match status" value="1"/>
</dbReference>
<protein>
    <recommendedName>
        <fullName evidence="1">Netrin receptor UNC5</fullName>
    </recommendedName>
</protein>
<dbReference type="InterPro" id="IPR011029">
    <property type="entry name" value="DEATH-like_dom_sf"/>
</dbReference>
<dbReference type="GO" id="GO:0005886">
    <property type="term" value="C:plasma membrane"/>
    <property type="evidence" value="ECO:0007669"/>
    <property type="project" value="UniProtKB-SubCell"/>
</dbReference>
<dbReference type="GO" id="GO:0005042">
    <property type="term" value="F:netrin receptor activity"/>
    <property type="evidence" value="ECO:0007669"/>
    <property type="project" value="UniProtKB-UniRule"/>
</dbReference>
<dbReference type="Pfam" id="PF00791">
    <property type="entry name" value="ZU5"/>
    <property type="match status" value="1"/>
</dbReference>
<dbReference type="PROSITE" id="PS51145">
    <property type="entry name" value="ZU5"/>
    <property type="match status" value="1"/>
</dbReference>
<keyword evidence="5" id="KW-1185">Reference proteome</keyword>
<organism evidence="4 5">
    <name type="scientific">Ridgeia piscesae</name>
    <name type="common">Tubeworm</name>
    <dbReference type="NCBI Taxonomy" id="27915"/>
    <lineage>
        <taxon>Eukaryota</taxon>
        <taxon>Metazoa</taxon>
        <taxon>Spiralia</taxon>
        <taxon>Lophotrochozoa</taxon>
        <taxon>Annelida</taxon>
        <taxon>Polychaeta</taxon>
        <taxon>Sedentaria</taxon>
        <taxon>Canalipalpata</taxon>
        <taxon>Sabellida</taxon>
        <taxon>Siboglinidae</taxon>
        <taxon>Ridgeia</taxon>
    </lineage>
</organism>
<name>A0AAD9L2A1_RIDPI</name>
<evidence type="ECO:0000313" key="4">
    <source>
        <dbReference type="EMBL" id="KAK2181711.1"/>
    </source>
</evidence>
<gene>
    <name evidence="4" type="ORF">NP493_385g02024</name>
</gene>
<reference evidence="4" key="1">
    <citation type="journal article" date="2023" name="Mol. Biol. Evol.">
        <title>Third-Generation Sequencing Reveals the Adaptive Role of the Epigenome in Three Deep-Sea Polychaetes.</title>
        <authorList>
            <person name="Perez M."/>
            <person name="Aroh O."/>
            <person name="Sun Y."/>
            <person name="Lan Y."/>
            <person name="Juniper S.K."/>
            <person name="Young C.R."/>
            <person name="Angers B."/>
            <person name="Qian P.Y."/>
        </authorList>
    </citation>
    <scope>NUCLEOTIDE SEQUENCE</scope>
    <source>
        <strain evidence="4">R07B-5</strain>
    </source>
</reference>
<keyword evidence="1" id="KW-0675">Receptor</keyword>
<comment type="function">
    <text evidence="1">Receptor for netrin required for axon guidance. Mediates axon repulsion of neuronal growth cones in the developing nervous system upon ligand binding.</text>
</comment>
<dbReference type="AlphaFoldDB" id="A0AAD9L2A1"/>
<dbReference type="Gene3D" id="2.60.220.30">
    <property type="match status" value="1"/>
</dbReference>
<comment type="caution">
    <text evidence="4">The sequence shown here is derived from an EMBL/GenBank/DDBJ whole genome shotgun (WGS) entry which is preliminary data.</text>
</comment>
<keyword evidence="1" id="KW-0217">Developmental protein</keyword>
<dbReference type="InterPro" id="IPR037936">
    <property type="entry name" value="UNC5A-D"/>
</dbReference>
<proteinExistence type="inferred from homology"/>
<comment type="subcellular location">
    <subcellularLocation>
        <location evidence="1">Cell membrane</location>
        <topology evidence="1">Single-pass type I membrane protein</topology>
    </subcellularLocation>
</comment>
<evidence type="ECO:0000259" key="3">
    <source>
        <dbReference type="PROSITE" id="PS51145"/>
    </source>
</evidence>
<keyword evidence="1" id="KW-0393">Immunoglobulin domain</keyword>
<dbReference type="SMART" id="SM00218">
    <property type="entry name" value="ZU5"/>
    <property type="match status" value="1"/>
</dbReference>
<evidence type="ECO:0000256" key="2">
    <source>
        <dbReference type="SAM" id="MobiDB-lite"/>
    </source>
</evidence>
<feature type="region of interest" description="Disordered" evidence="2">
    <location>
        <begin position="1"/>
        <end position="22"/>
    </location>
</feature>
<dbReference type="EMBL" id="JAODUO010000384">
    <property type="protein sequence ID" value="KAK2181711.1"/>
    <property type="molecule type" value="Genomic_DNA"/>
</dbReference>
<dbReference type="PANTHER" id="PTHR12582:SF41">
    <property type="entry name" value="UNC5C-LIKE PROTEIN"/>
    <property type="match status" value="1"/>
</dbReference>
<dbReference type="Proteomes" id="UP001209878">
    <property type="component" value="Unassembled WGS sequence"/>
</dbReference>
<sequence length="614" mass="68446">MLRNGAEQPDGKESPPSRTRRRFPLFGRKISWELSTEPQSEEGECLGVTIRTRKSLTSRRQTIYKYPEARYSVIVPRPVTVYTKAIPAELAGAAVAPDPGDVIAAKIVATATGSDPGLVGCAAMDSAQFRHYEPMPELHEDADERFRWKFTVGPAGGVLQLMNIAMCVPENAVDKPTDIVIGISQNPADLPALNAGQSLASPVIHCLPHGARFRRPVALSFGYNPYFTETEMCDLTVMCSETDLGHPTSWTEYEAGCCSFGFGDERRCLVLLNRFCLFTVVCKDTNEEMKAKDISAMVFAKYVATSRLLNLRVFCVDNEPATMDLLRYNCVRSGYGNQAGDQPFFLYDNGKGIDVSLTELYTSWKVDGKSKTTLSFLKVWGNIRPNCLFNVTSSSDDVTPYFKCVVSVAQQESDADQRADVDVRYEVKKQRSSSEKRRGGVVGLPVQENLDDSDMEHLLRQCVNKLMQPRPDSRNSTHDFMSVSSVDVIVGIADNRRKLYRVLKIIVNCSCLVDEIDFKQTSTKEFVIPHKLKMELAILLNPVDALHGRDWRYLASIMGLDDMIPYLDPIGGQTELLLTALDSFNVSLECLTAVMREFGREDAAVTIEKHCQIT</sequence>
<dbReference type="PANTHER" id="PTHR12582">
    <property type="entry name" value="NETRIN RECEPTOR UNC5"/>
    <property type="match status" value="1"/>
</dbReference>
<feature type="domain" description="ZU5" evidence="3">
    <location>
        <begin position="146"/>
        <end position="284"/>
    </location>
</feature>